<evidence type="ECO:0000313" key="2">
    <source>
        <dbReference type="EMBL" id="TCD26393.1"/>
    </source>
</evidence>
<dbReference type="RefSeq" id="WP_131531113.1">
    <property type="nucleotide sequence ID" value="NZ_SJSO01000010.1"/>
</dbReference>
<proteinExistence type="predicted"/>
<dbReference type="PANTHER" id="PTHR31061:SF24">
    <property type="entry name" value="LD22376P"/>
    <property type="match status" value="1"/>
</dbReference>
<evidence type="ECO:0000313" key="3">
    <source>
        <dbReference type="Proteomes" id="UP000293925"/>
    </source>
</evidence>
<sequence>MTITEPVQKDQFLSKKKRLLSLDALRGFDMFWIISGEGIFHGLANGVMKEHALIRNPNDWTIATNGNLSFFERILVGMSNQLHHSPWNGFTFYDLIFPLFIFISGIAMPFSYEKHFSATNDKKSSAKGIYYALIKRTLILIILGMVVNGLLQWQGYENIRFASVLGRIALSTFFAALIYLNFSLNKQIIWLVCILVGYYILMITIAVPGFGNGILTPEGNLAAYIDRLWLPGKLHRTIYDPEGLLSTIPAIATALLGVFTGTFLNSKNSRFTPTKKALTLLVAGLALISIGLCWNIFFPINKNMWTSSFVLLAGGFSAVLFVFFYYVIDIKGLQKWSMPFIWIGTNSILIYVCAHGLFNFESTSTFLFGGVIAKLPLVWQQARLWLGVLLIQLAILKFLYDRKWFLKI</sequence>
<dbReference type="AlphaFoldDB" id="A0A4R0PV33"/>
<dbReference type="Proteomes" id="UP000293925">
    <property type="component" value="Unassembled WGS sequence"/>
</dbReference>
<protein>
    <submittedName>
        <fullName evidence="2">DUF5009 domain-containing protein</fullName>
    </submittedName>
</protein>
<feature type="transmembrane region" description="Helical" evidence="1">
    <location>
        <begin position="159"/>
        <end position="182"/>
    </location>
</feature>
<feature type="transmembrane region" description="Helical" evidence="1">
    <location>
        <begin position="133"/>
        <end position="153"/>
    </location>
</feature>
<reference evidence="2 3" key="1">
    <citation type="submission" date="2019-02" db="EMBL/GenBank/DDBJ databases">
        <title>Pedobacter sp. RP-3-21 sp. nov., isolated from Arctic soil.</title>
        <authorList>
            <person name="Dahal R.H."/>
        </authorList>
    </citation>
    <scope>NUCLEOTIDE SEQUENCE [LARGE SCALE GENOMIC DNA]</scope>
    <source>
        <strain evidence="2 3">RP-3-21</strain>
    </source>
</reference>
<accession>A0A4R0PV33</accession>
<keyword evidence="1" id="KW-1133">Transmembrane helix</keyword>
<evidence type="ECO:0000256" key="1">
    <source>
        <dbReference type="SAM" id="Phobius"/>
    </source>
</evidence>
<feature type="transmembrane region" description="Helical" evidence="1">
    <location>
        <begin position="309"/>
        <end position="328"/>
    </location>
</feature>
<keyword evidence="3" id="KW-1185">Reference proteome</keyword>
<keyword evidence="1" id="KW-0812">Transmembrane</keyword>
<feature type="transmembrane region" description="Helical" evidence="1">
    <location>
        <begin position="340"/>
        <end position="358"/>
    </location>
</feature>
<feature type="transmembrane region" description="Helical" evidence="1">
    <location>
        <begin position="378"/>
        <end position="400"/>
    </location>
</feature>
<keyword evidence="1" id="KW-0472">Membrane</keyword>
<name>A0A4R0PV33_9SPHI</name>
<dbReference type="OrthoDB" id="9788724at2"/>
<feature type="transmembrane region" description="Helical" evidence="1">
    <location>
        <begin position="277"/>
        <end position="297"/>
    </location>
</feature>
<dbReference type="EMBL" id="SJSO01000010">
    <property type="protein sequence ID" value="TCD26393.1"/>
    <property type="molecule type" value="Genomic_DNA"/>
</dbReference>
<gene>
    <name evidence="2" type="ORF">EZ456_13945</name>
</gene>
<comment type="caution">
    <text evidence="2">The sequence shown here is derived from an EMBL/GenBank/DDBJ whole genome shotgun (WGS) entry which is preliminary data.</text>
</comment>
<feature type="transmembrane region" description="Helical" evidence="1">
    <location>
        <begin position="244"/>
        <end position="265"/>
    </location>
</feature>
<feature type="transmembrane region" description="Helical" evidence="1">
    <location>
        <begin position="189"/>
        <end position="211"/>
    </location>
</feature>
<dbReference type="PANTHER" id="PTHR31061">
    <property type="entry name" value="LD22376P"/>
    <property type="match status" value="1"/>
</dbReference>
<feature type="transmembrane region" description="Helical" evidence="1">
    <location>
        <begin position="90"/>
        <end position="112"/>
    </location>
</feature>
<organism evidence="2 3">
    <name type="scientific">Pedobacter psychrodurus</name>
    <dbReference type="NCBI Taxonomy" id="2530456"/>
    <lineage>
        <taxon>Bacteria</taxon>
        <taxon>Pseudomonadati</taxon>
        <taxon>Bacteroidota</taxon>
        <taxon>Sphingobacteriia</taxon>
        <taxon>Sphingobacteriales</taxon>
        <taxon>Sphingobacteriaceae</taxon>
        <taxon>Pedobacter</taxon>
    </lineage>
</organism>